<feature type="compositionally biased region" description="Polar residues" evidence="1">
    <location>
        <begin position="1"/>
        <end position="11"/>
    </location>
</feature>
<accession>A0A8H7QJD2</accession>
<proteinExistence type="predicted"/>
<evidence type="ECO:0000256" key="1">
    <source>
        <dbReference type="SAM" id="MobiDB-lite"/>
    </source>
</evidence>
<feature type="region of interest" description="Disordered" evidence="1">
    <location>
        <begin position="1"/>
        <end position="51"/>
    </location>
</feature>
<dbReference type="Proteomes" id="UP000603453">
    <property type="component" value="Unassembled WGS sequence"/>
</dbReference>
<sequence length="103" mass="11436">MTKRTTNSKQTPVKPRTITPRAAKPMKTTPKPEETPSEPNTATKTKKAQVKWETDVAGDDNLSSDARLLVFLLDNNGKNLNLFVVICYSIATLYKSISMTSIH</sequence>
<dbReference type="EMBL" id="JAEPRD010000247">
    <property type="protein sequence ID" value="KAG2193135.1"/>
    <property type="molecule type" value="Genomic_DNA"/>
</dbReference>
<keyword evidence="3" id="KW-1185">Reference proteome</keyword>
<organism evidence="2 3">
    <name type="scientific">Mucor saturninus</name>
    <dbReference type="NCBI Taxonomy" id="64648"/>
    <lineage>
        <taxon>Eukaryota</taxon>
        <taxon>Fungi</taxon>
        <taxon>Fungi incertae sedis</taxon>
        <taxon>Mucoromycota</taxon>
        <taxon>Mucoromycotina</taxon>
        <taxon>Mucoromycetes</taxon>
        <taxon>Mucorales</taxon>
        <taxon>Mucorineae</taxon>
        <taxon>Mucoraceae</taxon>
        <taxon>Mucor</taxon>
    </lineage>
</organism>
<protein>
    <submittedName>
        <fullName evidence="2">Uncharacterized protein</fullName>
    </submittedName>
</protein>
<gene>
    <name evidence="2" type="ORF">INT47_006435</name>
</gene>
<dbReference type="AlphaFoldDB" id="A0A8H7QJD2"/>
<reference evidence="2" key="1">
    <citation type="submission" date="2020-12" db="EMBL/GenBank/DDBJ databases">
        <title>Metabolic potential, ecology and presence of endohyphal bacteria is reflected in genomic diversity of Mucoromycotina.</title>
        <authorList>
            <person name="Muszewska A."/>
            <person name="Okrasinska A."/>
            <person name="Steczkiewicz K."/>
            <person name="Drgas O."/>
            <person name="Orlowska M."/>
            <person name="Perlinska-Lenart U."/>
            <person name="Aleksandrzak-Piekarczyk T."/>
            <person name="Szatraj K."/>
            <person name="Zielenkiewicz U."/>
            <person name="Pilsyk S."/>
            <person name="Malc E."/>
            <person name="Mieczkowski P."/>
            <person name="Kruszewska J.S."/>
            <person name="Biernat P."/>
            <person name="Pawlowska J."/>
        </authorList>
    </citation>
    <scope>NUCLEOTIDE SEQUENCE</scope>
    <source>
        <strain evidence="2">WA0000017839</strain>
    </source>
</reference>
<name>A0A8H7QJD2_9FUNG</name>
<evidence type="ECO:0000313" key="3">
    <source>
        <dbReference type="Proteomes" id="UP000603453"/>
    </source>
</evidence>
<comment type="caution">
    <text evidence="2">The sequence shown here is derived from an EMBL/GenBank/DDBJ whole genome shotgun (WGS) entry which is preliminary data.</text>
</comment>
<evidence type="ECO:0000313" key="2">
    <source>
        <dbReference type="EMBL" id="KAG2193135.1"/>
    </source>
</evidence>